<feature type="transmembrane region" description="Helical" evidence="1">
    <location>
        <begin position="251"/>
        <end position="268"/>
    </location>
</feature>
<feature type="transmembrane region" description="Helical" evidence="1">
    <location>
        <begin position="40"/>
        <end position="60"/>
    </location>
</feature>
<dbReference type="OrthoDB" id="5123754at2"/>
<feature type="transmembrane region" description="Helical" evidence="1">
    <location>
        <begin position="371"/>
        <end position="388"/>
    </location>
</feature>
<protein>
    <recommendedName>
        <fullName evidence="4">O-antigen ligase</fullName>
    </recommendedName>
</protein>
<keyword evidence="3" id="KW-1185">Reference proteome</keyword>
<feature type="transmembrane region" description="Helical" evidence="1">
    <location>
        <begin position="168"/>
        <end position="190"/>
    </location>
</feature>
<feature type="transmembrane region" description="Helical" evidence="1">
    <location>
        <begin position="129"/>
        <end position="148"/>
    </location>
</feature>
<dbReference type="RefSeq" id="WP_130484987.1">
    <property type="nucleotide sequence ID" value="NZ_SGWW01000002.1"/>
</dbReference>
<evidence type="ECO:0000256" key="1">
    <source>
        <dbReference type="SAM" id="Phobius"/>
    </source>
</evidence>
<dbReference type="EMBL" id="SGWW01000002">
    <property type="protein sequence ID" value="RZS57413.1"/>
    <property type="molecule type" value="Genomic_DNA"/>
</dbReference>
<feature type="transmembrane region" description="Helical" evidence="1">
    <location>
        <begin position="339"/>
        <end position="359"/>
    </location>
</feature>
<feature type="transmembrane region" description="Helical" evidence="1">
    <location>
        <begin position="96"/>
        <end position="117"/>
    </location>
</feature>
<dbReference type="PANTHER" id="PTHR37422:SF21">
    <property type="entry name" value="EXOQ-LIKE PROTEIN"/>
    <property type="match status" value="1"/>
</dbReference>
<comment type="caution">
    <text evidence="2">The sequence shown here is derived from an EMBL/GenBank/DDBJ whole genome shotgun (WGS) entry which is preliminary data.</text>
</comment>
<keyword evidence="1" id="KW-1133">Transmembrane helix</keyword>
<dbReference type="Proteomes" id="UP000293519">
    <property type="component" value="Unassembled WGS sequence"/>
</dbReference>
<feature type="transmembrane region" description="Helical" evidence="1">
    <location>
        <begin position="72"/>
        <end position="90"/>
    </location>
</feature>
<dbReference type="InterPro" id="IPR051533">
    <property type="entry name" value="WaaL-like"/>
</dbReference>
<feature type="transmembrane region" description="Helical" evidence="1">
    <location>
        <begin position="223"/>
        <end position="239"/>
    </location>
</feature>
<evidence type="ECO:0000313" key="3">
    <source>
        <dbReference type="Proteomes" id="UP000293519"/>
    </source>
</evidence>
<organism evidence="2 3">
    <name type="scientific">Microcella putealis</name>
    <dbReference type="NCBI Taxonomy" id="337005"/>
    <lineage>
        <taxon>Bacteria</taxon>
        <taxon>Bacillati</taxon>
        <taxon>Actinomycetota</taxon>
        <taxon>Actinomycetes</taxon>
        <taxon>Micrococcales</taxon>
        <taxon>Microbacteriaceae</taxon>
        <taxon>Microcella</taxon>
    </lineage>
</organism>
<keyword evidence="1" id="KW-0812">Transmembrane</keyword>
<keyword evidence="1" id="KW-0472">Membrane</keyword>
<dbReference type="PANTHER" id="PTHR37422">
    <property type="entry name" value="TEICHURONIC ACID BIOSYNTHESIS PROTEIN TUAE"/>
    <property type="match status" value="1"/>
</dbReference>
<dbReference type="AlphaFoldDB" id="A0A4Q7LSL1"/>
<accession>A0A4Q7LSL1</accession>
<gene>
    <name evidence="2" type="ORF">EV141_1125</name>
</gene>
<feature type="transmembrane region" description="Helical" evidence="1">
    <location>
        <begin position="202"/>
        <end position="217"/>
    </location>
</feature>
<reference evidence="2 3" key="1">
    <citation type="journal article" date="2015" name="Stand. Genomic Sci.">
        <title>Genomic Encyclopedia of Bacterial and Archaeal Type Strains, Phase III: the genomes of soil and plant-associated and newly described type strains.</title>
        <authorList>
            <person name="Whitman W.B."/>
            <person name="Woyke T."/>
            <person name="Klenk H.P."/>
            <person name="Zhou Y."/>
            <person name="Lilburn T.G."/>
            <person name="Beck B.J."/>
            <person name="De Vos P."/>
            <person name="Vandamme P."/>
            <person name="Eisen J.A."/>
            <person name="Garrity G."/>
            <person name="Hugenholtz P."/>
            <person name="Kyrpides N.C."/>
        </authorList>
    </citation>
    <scope>NUCLEOTIDE SEQUENCE [LARGE SCALE GENOMIC DNA]</scope>
    <source>
        <strain evidence="2 3">CV2</strain>
    </source>
</reference>
<evidence type="ECO:0000313" key="2">
    <source>
        <dbReference type="EMBL" id="RZS57413.1"/>
    </source>
</evidence>
<evidence type="ECO:0008006" key="4">
    <source>
        <dbReference type="Google" id="ProtNLM"/>
    </source>
</evidence>
<proteinExistence type="predicted"/>
<name>A0A4Q7LSL1_9MICO</name>
<sequence>MTEPRASVVLSFLGSPRFSQALTETMIITAFTAGTLRALIGWPGYLAIVVGVVVLALASLRAQPERIEWRGTLPLSLIGLFSVMALSLAWSDYPVATLQGVGYALAFAVMGVYIALVRDAIQLVRSVGNVLRGFLAVGLGLEILSGLLLDAPIPFLNIAGNLAAGGPIQGLAGTRNALAFVAALAIITFWIEYRTRSVSRELAAYGLALAGLSLLFARSPVSWFVLAAVLAAGLILVIVRRQRPAARKRTLAALLVTALFGVAIGWVFRGRLVGLADAAIDVEARTSVWSTIQQLVEPRIVEGFGWLGPWRREIFPYAAIRDAFGDRPESALNAYVDTVLQIGLVGGLVLFGVLALAIARSWLVASQRKSTVYVWPALVLVLLVTTSVTESYLLSEYGLMLLVTSVMAASRNRSWRRLLTDLREQ</sequence>